<dbReference type="GO" id="GO:0016192">
    <property type="term" value="P:vesicle-mediated transport"/>
    <property type="evidence" value="ECO:0007669"/>
    <property type="project" value="TreeGrafter"/>
</dbReference>
<dbReference type="GO" id="GO:0005829">
    <property type="term" value="C:cytosol"/>
    <property type="evidence" value="ECO:0007669"/>
    <property type="project" value="TreeGrafter"/>
</dbReference>
<dbReference type="Gene3D" id="3.50.50.60">
    <property type="entry name" value="FAD/NAD(P)-binding domain"/>
    <property type="match status" value="1"/>
</dbReference>
<name>A0A6A6R4H6_9PEZI</name>
<dbReference type="GO" id="GO:0016740">
    <property type="term" value="F:transferase activity"/>
    <property type="evidence" value="ECO:0007669"/>
    <property type="project" value="UniProtKB-KW"/>
</dbReference>
<dbReference type="SUPFAM" id="SSF51905">
    <property type="entry name" value="FAD/NAD(P)-binding domain"/>
    <property type="match status" value="1"/>
</dbReference>
<dbReference type="PIRSF" id="PIRSF037514">
    <property type="entry name" value="Rab_ger_ger_transf_A_fun"/>
    <property type="match status" value="1"/>
</dbReference>
<dbReference type="PANTHER" id="PTHR11787:SF4">
    <property type="entry name" value="CHM, RAB ESCORT PROTEIN 1"/>
    <property type="match status" value="1"/>
</dbReference>
<evidence type="ECO:0000313" key="3">
    <source>
        <dbReference type="EMBL" id="KAF2499262.1"/>
    </source>
</evidence>
<dbReference type="GO" id="GO:0005968">
    <property type="term" value="C:Rab-protein geranylgeranyltransferase complex"/>
    <property type="evidence" value="ECO:0007669"/>
    <property type="project" value="TreeGrafter"/>
</dbReference>
<comment type="similarity">
    <text evidence="1 2">Belongs to the Rab GDI family.</text>
</comment>
<evidence type="ECO:0000256" key="1">
    <source>
        <dbReference type="ARBA" id="ARBA00005593"/>
    </source>
</evidence>
<dbReference type="SUPFAM" id="SSF54373">
    <property type="entry name" value="FAD-linked reductases, C-terminal domain"/>
    <property type="match status" value="1"/>
</dbReference>
<dbReference type="Pfam" id="PF00996">
    <property type="entry name" value="GDI"/>
    <property type="match status" value="1"/>
</dbReference>
<evidence type="ECO:0000256" key="2">
    <source>
        <dbReference type="PIRNR" id="PIRNR037514"/>
    </source>
</evidence>
<dbReference type="OrthoDB" id="1923006at2759"/>
<dbReference type="GO" id="GO:0005092">
    <property type="term" value="F:GDP-dissociation inhibitor activity"/>
    <property type="evidence" value="ECO:0007669"/>
    <property type="project" value="UniProtKB-UniRule"/>
</dbReference>
<keyword evidence="4" id="KW-1185">Reference proteome</keyword>
<dbReference type="GO" id="GO:0007264">
    <property type="term" value="P:small GTPase-mediated signal transduction"/>
    <property type="evidence" value="ECO:0007669"/>
    <property type="project" value="UniProtKB-UniRule"/>
</dbReference>
<organism evidence="3 4">
    <name type="scientific">Lophium mytilinum</name>
    <dbReference type="NCBI Taxonomy" id="390894"/>
    <lineage>
        <taxon>Eukaryota</taxon>
        <taxon>Fungi</taxon>
        <taxon>Dikarya</taxon>
        <taxon>Ascomycota</taxon>
        <taxon>Pezizomycotina</taxon>
        <taxon>Dothideomycetes</taxon>
        <taxon>Pleosporomycetidae</taxon>
        <taxon>Mytilinidiales</taxon>
        <taxon>Mytilinidiaceae</taxon>
        <taxon>Lophium</taxon>
    </lineage>
</organism>
<reference evidence="3" key="1">
    <citation type="journal article" date="2020" name="Stud. Mycol.">
        <title>101 Dothideomycetes genomes: a test case for predicting lifestyles and emergence of pathogens.</title>
        <authorList>
            <person name="Haridas S."/>
            <person name="Albert R."/>
            <person name="Binder M."/>
            <person name="Bloem J."/>
            <person name="Labutti K."/>
            <person name="Salamov A."/>
            <person name="Andreopoulos B."/>
            <person name="Baker S."/>
            <person name="Barry K."/>
            <person name="Bills G."/>
            <person name="Bluhm B."/>
            <person name="Cannon C."/>
            <person name="Castanera R."/>
            <person name="Culley D."/>
            <person name="Daum C."/>
            <person name="Ezra D."/>
            <person name="Gonzalez J."/>
            <person name="Henrissat B."/>
            <person name="Kuo A."/>
            <person name="Liang C."/>
            <person name="Lipzen A."/>
            <person name="Lutzoni F."/>
            <person name="Magnuson J."/>
            <person name="Mondo S."/>
            <person name="Nolan M."/>
            <person name="Ohm R."/>
            <person name="Pangilinan J."/>
            <person name="Park H.-J."/>
            <person name="Ramirez L."/>
            <person name="Alfaro M."/>
            <person name="Sun H."/>
            <person name="Tritt A."/>
            <person name="Yoshinaga Y."/>
            <person name="Zwiers L.-H."/>
            <person name="Turgeon B."/>
            <person name="Goodwin S."/>
            <person name="Spatafora J."/>
            <person name="Crous P."/>
            <person name="Grigoriev I."/>
        </authorList>
    </citation>
    <scope>NUCLEOTIDE SEQUENCE</scope>
    <source>
        <strain evidence="3">CBS 269.34</strain>
    </source>
</reference>
<dbReference type="InterPro" id="IPR017230">
    <property type="entry name" value="Mrs6"/>
</dbReference>
<dbReference type="GO" id="GO:0005634">
    <property type="term" value="C:nucleus"/>
    <property type="evidence" value="ECO:0007669"/>
    <property type="project" value="TreeGrafter"/>
</dbReference>
<keyword evidence="3" id="KW-0808">Transferase</keyword>
<sequence length="552" mass="59384">MESLDGTDWDVLIVGTGLPQSLLATALSRSGKKILHIDRNNYYGGSEAAFSLQEAEDWSRNVAKDGSSSATFTNVSVHRPEASETDSAKLSSSRAYSLSLSPQLIYTRSRILPVLVSSKVHRQIDFLAVGAWWVYTPGNIAEEDSQVRTGNAVGQGTLRKVPNGREDIFAAQDLDMKSKRALMKFLRFIGEYEEQGEVWEGHGQTSFSAFLSGQFRVPAALHAPLLALTLSSSDADHTTTEFALPRIARHLRSIGSLGPGFGSVIPKWGGLSELCQVGCRAGAVGGAVYVLGNGLTGPATDERPSDGATTETVTTPDPLKVVLKDGESVTTRWIVGSSDDLEPLQTSQHEPVEGTPLAEPKLCSRSITIVSSSLEALFPPMAEGAPIPAGAVVFFPSGSLNSRKENDAKPTLPPVYVFVHSSDTGECPPNQRVLYASVAMTGDVAVRLLERAVQALLSSKNLQPQPIVLWSLRYEQTSQITQHKESAASARTASPDERILVFPPTSLDLAWDDSVLDQVKGVWRSIMGDDGGEFMVFEDREGVGADDEGDEL</sequence>
<dbReference type="Gene3D" id="1.10.405.10">
    <property type="entry name" value="Guanine Nucleotide Dissociation Inhibitor, domain 1"/>
    <property type="match status" value="1"/>
</dbReference>
<dbReference type="InterPro" id="IPR036188">
    <property type="entry name" value="FAD/NAD-bd_sf"/>
</dbReference>
<evidence type="ECO:0000313" key="4">
    <source>
        <dbReference type="Proteomes" id="UP000799750"/>
    </source>
</evidence>
<accession>A0A6A6R4H6</accession>
<proteinExistence type="inferred from homology"/>
<dbReference type="Proteomes" id="UP000799750">
    <property type="component" value="Unassembled WGS sequence"/>
</dbReference>
<dbReference type="InterPro" id="IPR018203">
    <property type="entry name" value="GDP_dissociation_inhibitor"/>
</dbReference>
<dbReference type="AlphaFoldDB" id="A0A6A6R4H6"/>
<protein>
    <recommendedName>
        <fullName evidence="2">Rab proteins geranylgeranyltransferase</fullName>
    </recommendedName>
</protein>
<dbReference type="EMBL" id="MU004184">
    <property type="protein sequence ID" value="KAF2499262.1"/>
    <property type="molecule type" value="Genomic_DNA"/>
</dbReference>
<gene>
    <name evidence="3" type="ORF">BU16DRAFT_547665</name>
</gene>
<dbReference type="Gene3D" id="3.30.519.10">
    <property type="entry name" value="Guanine Nucleotide Dissociation Inhibitor, domain 2"/>
    <property type="match status" value="1"/>
</dbReference>
<dbReference type="PRINTS" id="PR00891">
    <property type="entry name" value="RABGDIREP"/>
</dbReference>
<dbReference type="PANTHER" id="PTHR11787">
    <property type="entry name" value="RAB GDP-DISSOCIATION INHIBITOR"/>
    <property type="match status" value="1"/>
</dbReference>